<name>A0A6J5ZXB7_9ZZZZ</name>
<gene>
    <name evidence="2" type="ORF">UFOPK3547_01183</name>
</gene>
<sequence>MPLPKKPKWVTFDVYGTLIDWETGVKTAFATEAKRSGFEIEDPDAVFARFVELQHEIESGSYELYAEVLRRVAMQIADEIDWDLEPSRAGFLPDSILRWRPFKETNLQLGRFAKKFDTGLISNIDDRLLGETRRYLPLEFGLVVTAQQVRSYKPEPAHFKEFARRVGGKKDWVHICSGYESDVVPALKAKVPVIWVNRSKRKLEPSEKKPTAEVKNLLGAAKLLGAA</sequence>
<dbReference type="PANTHER" id="PTHR43316">
    <property type="entry name" value="HYDROLASE, HALOACID DELAHOGENASE-RELATED"/>
    <property type="match status" value="1"/>
</dbReference>
<proteinExistence type="predicted"/>
<dbReference type="InterPro" id="IPR006439">
    <property type="entry name" value="HAD-SF_hydro_IA"/>
</dbReference>
<protein>
    <submittedName>
        <fullName evidence="2">Unannotated protein</fullName>
    </submittedName>
</protein>
<dbReference type="InterPro" id="IPR023214">
    <property type="entry name" value="HAD_sf"/>
</dbReference>
<accession>A0A6J5ZXB7</accession>
<dbReference type="PANTHER" id="PTHR43316:SF9">
    <property type="entry name" value="ACID DEHALOGENASE, PUTATIVE (AFU_ORTHOLOGUE AFUA_6G14460)-RELATED"/>
    <property type="match status" value="1"/>
</dbReference>
<dbReference type="InterPro" id="IPR036412">
    <property type="entry name" value="HAD-like_sf"/>
</dbReference>
<dbReference type="EMBL" id="CAESAN010000102">
    <property type="protein sequence ID" value="CAB4345886.1"/>
    <property type="molecule type" value="Genomic_DNA"/>
</dbReference>
<dbReference type="InterPro" id="IPR051540">
    <property type="entry name" value="S-2-haloacid_dehalogenase"/>
</dbReference>
<dbReference type="Gene3D" id="1.10.150.750">
    <property type="match status" value="1"/>
</dbReference>
<dbReference type="SFLD" id="SFLDG01129">
    <property type="entry name" value="C1.5:_HAD__Beta-PGM__Phosphata"/>
    <property type="match status" value="1"/>
</dbReference>
<evidence type="ECO:0000313" key="2">
    <source>
        <dbReference type="EMBL" id="CAB4345886.1"/>
    </source>
</evidence>
<dbReference type="SUPFAM" id="SSF56784">
    <property type="entry name" value="HAD-like"/>
    <property type="match status" value="1"/>
</dbReference>
<dbReference type="GO" id="GO:0016787">
    <property type="term" value="F:hydrolase activity"/>
    <property type="evidence" value="ECO:0007669"/>
    <property type="project" value="UniProtKB-KW"/>
</dbReference>
<dbReference type="AlphaFoldDB" id="A0A6J5ZXB7"/>
<evidence type="ECO:0000256" key="1">
    <source>
        <dbReference type="ARBA" id="ARBA00022801"/>
    </source>
</evidence>
<dbReference type="SFLD" id="SFLDS00003">
    <property type="entry name" value="Haloacid_Dehalogenase"/>
    <property type="match status" value="1"/>
</dbReference>
<organism evidence="2">
    <name type="scientific">freshwater metagenome</name>
    <dbReference type="NCBI Taxonomy" id="449393"/>
    <lineage>
        <taxon>unclassified sequences</taxon>
        <taxon>metagenomes</taxon>
        <taxon>ecological metagenomes</taxon>
    </lineage>
</organism>
<dbReference type="Pfam" id="PF00702">
    <property type="entry name" value="Hydrolase"/>
    <property type="match status" value="1"/>
</dbReference>
<keyword evidence="1" id="KW-0378">Hydrolase</keyword>
<dbReference type="PRINTS" id="PR00413">
    <property type="entry name" value="HADHALOGNASE"/>
</dbReference>
<dbReference type="Gene3D" id="3.40.50.1000">
    <property type="entry name" value="HAD superfamily/HAD-like"/>
    <property type="match status" value="1"/>
</dbReference>
<reference evidence="2" key="1">
    <citation type="submission" date="2020-05" db="EMBL/GenBank/DDBJ databases">
        <authorList>
            <person name="Chiriac C."/>
            <person name="Salcher M."/>
            <person name="Ghai R."/>
            <person name="Kavagutti S V."/>
        </authorList>
    </citation>
    <scope>NUCLEOTIDE SEQUENCE</scope>
</reference>